<dbReference type="GO" id="GO:0007165">
    <property type="term" value="P:signal transduction"/>
    <property type="evidence" value="ECO:0007669"/>
    <property type="project" value="UniProtKB-KW"/>
</dbReference>
<dbReference type="CDD" id="cd06225">
    <property type="entry name" value="HAMP"/>
    <property type="match status" value="1"/>
</dbReference>
<dbReference type="Pfam" id="PF12729">
    <property type="entry name" value="4HB_MCP_1"/>
    <property type="match status" value="1"/>
</dbReference>
<keyword evidence="2 4" id="KW-0807">Transducer</keyword>
<feature type="domain" description="Methyl-accepting transducer" evidence="7">
    <location>
        <begin position="219"/>
        <end position="455"/>
    </location>
</feature>
<protein>
    <submittedName>
        <fullName evidence="9">Methyl-accepting chemotaxis protein</fullName>
    </submittedName>
</protein>
<dbReference type="CDD" id="cd11386">
    <property type="entry name" value="MCP_signal"/>
    <property type="match status" value="1"/>
</dbReference>
<dbReference type="InterPro" id="IPR004090">
    <property type="entry name" value="Chemotax_Me-accpt_rcpt"/>
</dbReference>
<dbReference type="SMART" id="SM00283">
    <property type="entry name" value="MA"/>
    <property type="match status" value="1"/>
</dbReference>
<keyword evidence="5" id="KW-0175">Coiled coil</keyword>
<dbReference type="EMBL" id="AP022038">
    <property type="protein sequence ID" value="BBR38125.1"/>
    <property type="molecule type" value="Genomic_DNA"/>
</dbReference>
<dbReference type="InterPro" id="IPR003660">
    <property type="entry name" value="HAMP_dom"/>
</dbReference>
<dbReference type="Pfam" id="PF00672">
    <property type="entry name" value="HAMP"/>
    <property type="match status" value="1"/>
</dbReference>
<dbReference type="FunFam" id="1.10.287.950:FF:000001">
    <property type="entry name" value="Methyl-accepting chemotaxis sensory transducer"/>
    <property type="match status" value="1"/>
</dbReference>
<dbReference type="GO" id="GO:0004888">
    <property type="term" value="F:transmembrane signaling receptor activity"/>
    <property type="evidence" value="ECO:0007669"/>
    <property type="project" value="InterPro"/>
</dbReference>
<dbReference type="GO" id="GO:0016020">
    <property type="term" value="C:membrane"/>
    <property type="evidence" value="ECO:0007669"/>
    <property type="project" value="UniProtKB-SubCell"/>
</dbReference>
<feature type="coiled-coil region" evidence="5">
    <location>
        <begin position="241"/>
        <end position="275"/>
    </location>
</feature>
<dbReference type="AlphaFoldDB" id="A0A6S5C512"/>
<feature type="transmembrane region" description="Helical" evidence="6">
    <location>
        <begin position="139"/>
        <end position="158"/>
    </location>
</feature>
<dbReference type="GO" id="GO:0006935">
    <property type="term" value="P:chemotaxis"/>
    <property type="evidence" value="ECO:0007669"/>
    <property type="project" value="InterPro"/>
</dbReference>
<evidence type="ECO:0000256" key="5">
    <source>
        <dbReference type="SAM" id="Coils"/>
    </source>
</evidence>
<feature type="domain" description="HAMP" evidence="8">
    <location>
        <begin position="160"/>
        <end position="214"/>
    </location>
</feature>
<keyword evidence="6" id="KW-0472">Membrane</keyword>
<name>A0A6S5C512_AERVE</name>
<keyword evidence="6" id="KW-1133">Transmembrane helix</keyword>
<dbReference type="SUPFAM" id="SSF58104">
    <property type="entry name" value="Methyl-accepting chemotaxis protein (MCP) signaling domain"/>
    <property type="match status" value="1"/>
</dbReference>
<dbReference type="Pfam" id="PF00015">
    <property type="entry name" value="MCPsignal"/>
    <property type="match status" value="1"/>
</dbReference>
<dbReference type="Gene3D" id="1.10.287.950">
    <property type="entry name" value="Methyl-accepting chemotaxis protein"/>
    <property type="match status" value="1"/>
</dbReference>
<dbReference type="PROSITE" id="PS50111">
    <property type="entry name" value="CHEMOTAXIS_TRANSDUC_2"/>
    <property type="match status" value="1"/>
</dbReference>
<proteinExistence type="inferred from homology"/>
<dbReference type="SMART" id="SM00304">
    <property type="entry name" value="HAMP"/>
    <property type="match status" value="1"/>
</dbReference>
<evidence type="ECO:0000256" key="1">
    <source>
        <dbReference type="ARBA" id="ARBA00004370"/>
    </source>
</evidence>
<evidence type="ECO:0000259" key="7">
    <source>
        <dbReference type="PROSITE" id="PS50111"/>
    </source>
</evidence>
<comment type="similarity">
    <text evidence="3">Belongs to the methyl-accepting chemotaxis (MCP) protein family.</text>
</comment>
<reference evidence="9 10" key="1">
    <citation type="submission" date="2019-12" db="EMBL/GenBank/DDBJ databases">
        <title>complete genome sequences of Aeromonas veronii str. WP3-W19-ESBL-03 isolated from wastewater treatment plant effluent.</title>
        <authorList>
            <person name="Sekizuka T."/>
            <person name="Itokawa K."/>
            <person name="Yatsu K."/>
            <person name="Inamine Y."/>
            <person name="Kuroda M."/>
        </authorList>
    </citation>
    <scope>NUCLEOTIDE SEQUENCE [LARGE SCALE GENOMIC DNA]</scope>
    <source>
        <strain evidence="9 10">WP3-W19-ESBL-03</strain>
    </source>
</reference>
<evidence type="ECO:0000313" key="10">
    <source>
        <dbReference type="Proteomes" id="UP000515442"/>
    </source>
</evidence>
<dbReference type="PANTHER" id="PTHR32089:SF120">
    <property type="entry name" value="METHYL-ACCEPTING CHEMOTAXIS PROTEIN TLPQ"/>
    <property type="match status" value="1"/>
</dbReference>
<dbReference type="InterPro" id="IPR024478">
    <property type="entry name" value="HlyB_4HB_MCP"/>
</dbReference>
<organism evidence="9 10">
    <name type="scientific">Aeromonas veronii</name>
    <dbReference type="NCBI Taxonomy" id="654"/>
    <lineage>
        <taxon>Bacteria</taxon>
        <taxon>Pseudomonadati</taxon>
        <taxon>Pseudomonadota</taxon>
        <taxon>Gammaproteobacteria</taxon>
        <taxon>Aeromonadales</taxon>
        <taxon>Aeromonadaceae</taxon>
        <taxon>Aeromonas</taxon>
    </lineage>
</organism>
<dbReference type="PANTHER" id="PTHR32089">
    <property type="entry name" value="METHYL-ACCEPTING CHEMOTAXIS PROTEIN MCPB"/>
    <property type="match status" value="1"/>
</dbReference>
<dbReference type="PRINTS" id="PR00260">
    <property type="entry name" value="CHEMTRNSDUCR"/>
</dbReference>
<keyword evidence="6" id="KW-0812">Transmembrane</keyword>
<evidence type="ECO:0000256" key="4">
    <source>
        <dbReference type="PROSITE-ProRule" id="PRU00284"/>
    </source>
</evidence>
<gene>
    <name evidence="9" type="ORF">WP3W19E03_06500</name>
</gene>
<evidence type="ECO:0000313" key="9">
    <source>
        <dbReference type="EMBL" id="BBR38125.1"/>
    </source>
</evidence>
<dbReference type="InterPro" id="IPR004089">
    <property type="entry name" value="MCPsignal_dom"/>
</dbReference>
<dbReference type="RefSeq" id="WP_024945039.1">
    <property type="nucleotide sequence ID" value="NZ_AP022038.1"/>
</dbReference>
<comment type="subcellular location">
    <subcellularLocation>
        <location evidence="1">Membrane</location>
    </subcellularLocation>
</comment>
<evidence type="ECO:0000256" key="3">
    <source>
        <dbReference type="ARBA" id="ARBA00029447"/>
    </source>
</evidence>
<evidence type="ECO:0000256" key="6">
    <source>
        <dbReference type="SAM" id="Phobius"/>
    </source>
</evidence>
<evidence type="ECO:0000256" key="2">
    <source>
        <dbReference type="ARBA" id="ARBA00023224"/>
    </source>
</evidence>
<accession>A0A6S5C512</accession>
<evidence type="ECO:0000259" key="8">
    <source>
        <dbReference type="PROSITE" id="PS50885"/>
    </source>
</evidence>
<sequence>MLDSAALKQNLDDVRRLELRFMLLGNGANLPQEEQLVAETVTRVQQSLADYESDLRTPEQRTLFEELRNKWQAYLPLHQEIMSLKREGQTEVAAQKSVASVALYYGLTSLVGKLMDLNQQQASAMEAQFNRANKQAKRWIVGSLLAAVLLVFGLAYWLSGQIRKPLAHLVEQANRLSRGDLSGTLDPRCFARDELGQLASAFGSMHTNLRTLIADVAAAVHQLGTSVEEVNAIATQSSQGVAQQLQEIDQFAAAINELQSTVQEVSRNCNEAANSASTAAGDSSAGLHAVQLAIKDTGVVAQKLEQAGQVVDHLQQDSQSIGVALEVIRSIADQTNLLALNAAIEAARAGEHGRGFAVVADEVRTLAKRTQDSTSEINRIIDLLQSRARETVENMDHSRQLMDTTVNSTSDVGSIIHKVTESVALISDMNTQIATATEEQNSVTEDLNRNIAVIHEAANEVASGAEQTASACLSLSQLAEQLQGRVAQFQL</sequence>
<dbReference type="PROSITE" id="PS50885">
    <property type="entry name" value="HAMP"/>
    <property type="match status" value="1"/>
</dbReference>
<dbReference type="Proteomes" id="UP000515442">
    <property type="component" value="Chromosome"/>
</dbReference>